<dbReference type="EnsemblPlants" id="KEH38314">
    <property type="protein sequence ID" value="KEH38314"/>
    <property type="gene ID" value="MTR_2g067770"/>
</dbReference>
<keyword evidence="1" id="KW-1133">Transmembrane helix</keyword>
<reference evidence="2 4" key="2">
    <citation type="journal article" date="2014" name="BMC Genomics">
        <title>An improved genome release (version Mt4.0) for the model legume Medicago truncatula.</title>
        <authorList>
            <person name="Tang H."/>
            <person name="Krishnakumar V."/>
            <person name="Bidwell S."/>
            <person name="Rosen B."/>
            <person name="Chan A."/>
            <person name="Zhou S."/>
            <person name="Gentzbittel L."/>
            <person name="Childs K.L."/>
            <person name="Yandell M."/>
            <person name="Gundlach H."/>
            <person name="Mayer K.F."/>
            <person name="Schwartz D.C."/>
            <person name="Town C.D."/>
        </authorList>
    </citation>
    <scope>GENOME REANNOTATION</scope>
    <source>
        <strain evidence="2">A17</strain>
        <strain evidence="3 4">cv. Jemalong A17</strain>
    </source>
</reference>
<evidence type="ECO:0000256" key="1">
    <source>
        <dbReference type="SAM" id="Phobius"/>
    </source>
</evidence>
<reference evidence="3" key="3">
    <citation type="submission" date="2015-04" db="UniProtKB">
        <authorList>
            <consortium name="EnsemblPlants"/>
        </authorList>
    </citation>
    <scope>IDENTIFICATION</scope>
    <source>
        <strain evidence="3">cv. Jemalong A17</strain>
    </source>
</reference>
<feature type="transmembrane region" description="Helical" evidence="1">
    <location>
        <begin position="18"/>
        <end position="40"/>
    </location>
</feature>
<sequence>MTSREHFDHLIVESYSKILFNIIFVNFKFNGNISILVFYIRKLPKMKLVVGFISVGSEDLTEYNVIIRVCRQLLNFKSNYLVQYLGVKRTYWLISLLEWLKLSPCF</sequence>
<evidence type="ECO:0000313" key="4">
    <source>
        <dbReference type="Proteomes" id="UP000002051"/>
    </source>
</evidence>
<protein>
    <submittedName>
        <fullName evidence="2">Transmembrane protein, putative</fullName>
    </submittedName>
</protein>
<accession>A0A072V8G0</accession>
<keyword evidence="1 2" id="KW-0812">Transmembrane</keyword>
<organism evidence="2 4">
    <name type="scientific">Medicago truncatula</name>
    <name type="common">Barrel medic</name>
    <name type="synonym">Medicago tribuloides</name>
    <dbReference type="NCBI Taxonomy" id="3880"/>
    <lineage>
        <taxon>Eukaryota</taxon>
        <taxon>Viridiplantae</taxon>
        <taxon>Streptophyta</taxon>
        <taxon>Embryophyta</taxon>
        <taxon>Tracheophyta</taxon>
        <taxon>Spermatophyta</taxon>
        <taxon>Magnoliopsida</taxon>
        <taxon>eudicotyledons</taxon>
        <taxon>Gunneridae</taxon>
        <taxon>Pentapetalae</taxon>
        <taxon>rosids</taxon>
        <taxon>fabids</taxon>
        <taxon>Fabales</taxon>
        <taxon>Fabaceae</taxon>
        <taxon>Papilionoideae</taxon>
        <taxon>50 kb inversion clade</taxon>
        <taxon>NPAAA clade</taxon>
        <taxon>Hologalegina</taxon>
        <taxon>IRL clade</taxon>
        <taxon>Trifolieae</taxon>
        <taxon>Medicago</taxon>
    </lineage>
</organism>
<dbReference type="EMBL" id="CM001218">
    <property type="protein sequence ID" value="KEH38314.1"/>
    <property type="molecule type" value="Genomic_DNA"/>
</dbReference>
<keyword evidence="4" id="KW-1185">Reference proteome</keyword>
<dbReference type="Proteomes" id="UP000002051">
    <property type="component" value="Chromosome 2"/>
</dbReference>
<proteinExistence type="predicted"/>
<dbReference type="HOGENOM" id="CLU_2227102_0_0_1"/>
<name>A0A072V8G0_MEDTR</name>
<evidence type="ECO:0000313" key="3">
    <source>
        <dbReference type="EnsemblPlants" id="KEH38314"/>
    </source>
</evidence>
<reference evidence="2 4" key="1">
    <citation type="journal article" date="2011" name="Nature">
        <title>The Medicago genome provides insight into the evolution of rhizobial symbioses.</title>
        <authorList>
            <person name="Young N.D."/>
            <person name="Debelle F."/>
            <person name="Oldroyd G.E."/>
            <person name="Geurts R."/>
            <person name="Cannon S.B."/>
            <person name="Udvardi M.K."/>
            <person name="Benedito V.A."/>
            <person name="Mayer K.F."/>
            <person name="Gouzy J."/>
            <person name="Schoof H."/>
            <person name="Van de Peer Y."/>
            <person name="Proost S."/>
            <person name="Cook D.R."/>
            <person name="Meyers B.C."/>
            <person name="Spannagl M."/>
            <person name="Cheung F."/>
            <person name="De Mita S."/>
            <person name="Krishnakumar V."/>
            <person name="Gundlach H."/>
            <person name="Zhou S."/>
            <person name="Mudge J."/>
            <person name="Bharti A.K."/>
            <person name="Murray J.D."/>
            <person name="Naoumkina M.A."/>
            <person name="Rosen B."/>
            <person name="Silverstein K.A."/>
            <person name="Tang H."/>
            <person name="Rombauts S."/>
            <person name="Zhao P.X."/>
            <person name="Zhou P."/>
            <person name="Barbe V."/>
            <person name="Bardou P."/>
            <person name="Bechner M."/>
            <person name="Bellec A."/>
            <person name="Berger A."/>
            <person name="Berges H."/>
            <person name="Bidwell S."/>
            <person name="Bisseling T."/>
            <person name="Choisne N."/>
            <person name="Couloux A."/>
            <person name="Denny R."/>
            <person name="Deshpande S."/>
            <person name="Dai X."/>
            <person name="Doyle J.J."/>
            <person name="Dudez A.M."/>
            <person name="Farmer A.D."/>
            <person name="Fouteau S."/>
            <person name="Franken C."/>
            <person name="Gibelin C."/>
            <person name="Gish J."/>
            <person name="Goldstein S."/>
            <person name="Gonzalez A.J."/>
            <person name="Green P.J."/>
            <person name="Hallab A."/>
            <person name="Hartog M."/>
            <person name="Hua A."/>
            <person name="Humphray S.J."/>
            <person name="Jeong D.H."/>
            <person name="Jing Y."/>
            <person name="Jocker A."/>
            <person name="Kenton S.M."/>
            <person name="Kim D.J."/>
            <person name="Klee K."/>
            <person name="Lai H."/>
            <person name="Lang C."/>
            <person name="Lin S."/>
            <person name="Macmil S.L."/>
            <person name="Magdelenat G."/>
            <person name="Matthews L."/>
            <person name="McCorrison J."/>
            <person name="Monaghan E.L."/>
            <person name="Mun J.H."/>
            <person name="Najar F.Z."/>
            <person name="Nicholson C."/>
            <person name="Noirot C."/>
            <person name="O'Bleness M."/>
            <person name="Paule C.R."/>
            <person name="Poulain J."/>
            <person name="Prion F."/>
            <person name="Qin B."/>
            <person name="Qu C."/>
            <person name="Retzel E.F."/>
            <person name="Riddle C."/>
            <person name="Sallet E."/>
            <person name="Samain S."/>
            <person name="Samson N."/>
            <person name="Sanders I."/>
            <person name="Saurat O."/>
            <person name="Scarpelli C."/>
            <person name="Schiex T."/>
            <person name="Segurens B."/>
            <person name="Severin A.J."/>
            <person name="Sherrier D.J."/>
            <person name="Shi R."/>
            <person name="Sims S."/>
            <person name="Singer S.R."/>
            <person name="Sinharoy S."/>
            <person name="Sterck L."/>
            <person name="Viollet A."/>
            <person name="Wang B.B."/>
            <person name="Wang K."/>
            <person name="Wang M."/>
            <person name="Wang X."/>
            <person name="Warfsmann J."/>
            <person name="Weissenbach J."/>
            <person name="White D.D."/>
            <person name="White J.D."/>
            <person name="Wiley G.B."/>
            <person name="Wincker P."/>
            <person name="Xing Y."/>
            <person name="Yang L."/>
            <person name="Yao Z."/>
            <person name="Ying F."/>
            <person name="Zhai J."/>
            <person name="Zhou L."/>
            <person name="Zuber A."/>
            <person name="Denarie J."/>
            <person name="Dixon R.A."/>
            <person name="May G.D."/>
            <person name="Schwartz D.C."/>
            <person name="Rogers J."/>
            <person name="Quetier F."/>
            <person name="Town C.D."/>
            <person name="Roe B.A."/>
        </authorList>
    </citation>
    <scope>NUCLEOTIDE SEQUENCE [LARGE SCALE GENOMIC DNA]</scope>
    <source>
        <strain evidence="2">A17</strain>
        <strain evidence="3 4">cv. Jemalong A17</strain>
    </source>
</reference>
<evidence type="ECO:0000313" key="2">
    <source>
        <dbReference type="EMBL" id="KEH38314.1"/>
    </source>
</evidence>
<gene>
    <name evidence="2" type="ordered locus">MTR_2g067770</name>
</gene>
<dbReference type="AlphaFoldDB" id="A0A072V8G0"/>
<keyword evidence="1" id="KW-0472">Membrane</keyword>